<sequence length="51" mass="5827">MNRELAVVQAERDEAAKTWARYLKVWTVWNYVRSLASVMACALFLPALQGV</sequence>
<feature type="transmembrane region" description="Helical" evidence="1">
    <location>
        <begin position="28"/>
        <end position="48"/>
    </location>
</feature>
<keyword evidence="1" id="KW-0812">Transmembrane</keyword>
<evidence type="ECO:0000313" key="2">
    <source>
        <dbReference type="EMBL" id="MFC4350109.1"/>
    </source>
</evidence>
<reference evidence="3" key="1">
    <citation type="journal article" date="2019" name="Int. J. Syst. Evol. Microbiol.">
        <title>The Global Catalogue of Microorganisms (GCM) 10K type strain sequencing project: providing services to taxonomists for standard genome sequencing and annotation.</title>
        <authorList>
            <consortium name="The Broad Institute Genomics Platform"/>
            <consortium name="The Broad Institute Genome Sequencing Center for Infectious Disease"/>
            <person name="Wu L."/>
            <person name="Ma J."/>
        </authorList>
    </citation>
    <scope>NUCLEOTIDE SEQUENCE [LARGE SCALE GENOMIC DNA]</scope>
    <source>
        <strain evidence="3">CECT 8472</strain>
    </source>
</reference>
<keyword evidence="3" id="KW-1185">Reference proteome</keyword>
<proteinExistence type="predicted"/>
<keyword evidence="1" id="KW-1133">Transmembrane helix</keyword>
<gene>
    <name evidence="2" type="ORF">ACFOW6_00995</name>
</gene>
<dbReference type="EMBL" id="JBHSCW010000001">
    <property type="protein sequence ID" value="MFC4350109.1"/>
    <property type="molecule type" value="Genomic_DNA"/>
</dbReference>
<dbReference type="Proteomes" id="UP001595799">
    <property type="component" value="Unassembled WGS sequence"/>
</dbReference>
<comment type="caution">
    <text evidence="2">The sequence shown here is derived from an EMBL/GenBank/DDBJ whole genome shotgun (WGS) entry which is preliminary data.</text>
</comment>
<organism evidence="2 3">
    <name type="scientific">Fodinicurvata halophila</name>
    <dbReference type="NCBI Taxonomy" id="1419723"/>
    <lineage>
        <taxon>Bacteria</taxon>
        <taxon>Pseudomonadati</taxon>
        <taxon>Pseudomonadota</taxon>
        <taxon>Alphaproteobacteria</taxon>
        <taxon>Rhodospirillales</taxon>
        <taxon>Rhodovibrionaceae</taxon>
        <taxon>Fodinicurvata</taxon>
    </lineage>
</organism>
<name>A0ABV8UFR3_9PROT</name>
<keyword evidence="1" id="KW-0472">Membrane</keyword>
<evidence type="ECO:0000256" key="1">
    <source>
        <dbReference type="SAM" id="Phobius"/>
    </source>
</evidence>
<protein>
    <submittedName>
        <fullName evidence="2">Uncharacterized protein</fullName>
    </submittedName>
</protein>
<accession>A0ABV8UFR3</accession>
<evidence type="ECO:0000313" key="3">
    <source>
        <dbReference type="Proteomes" id="UP001595799"/>
    </source>
</evidence>
<dbReference type="RefSeq" id="WP_382420235.1">
    <property type="nucleotide sequence ID" value="NZ_JBHSCW010000001.1"/>
</dbReference>